<dbReference type="RefSeq" id="WP_154425013.1">
    <property type="nucleotide sequence ID" value="NZ_VUNN01000006.1"/>
</dbReference>
<comment type="caution">
    <text evidence="2">The sequence shown here is derived from an EMBL/GenBank/DDBJ whole genome shotgun (WGS) entry which is preliminary data.</text>
</comment>
<evidence type="ECO:0000259" key="1">
    <source>
        <dbReference type="Pfam" id="PF09992"/>
    </source>
</evidence>
<dbReference type="AlphaFoldDB" id="A0A7X2TRJ6"/>
<keyword evidence="2" id="KW-0326">Glycosidase</keyword>
<dbReference type="EMBL" id="VUNN01000006">
    <property type="protein sequence ID" value="MSU06038.1"/>
    <property type="molecule type" value="Genomic_DNA"/>
</dbReference>
<sequence>MIETQIITERYENQEMQRYQIAKGFDWSNISFQIPPFSREAYEEFVRMYEAFIIPKHRSWYGALVIFHLPKDITVPFKAQTDIGTLFDPQLILASELERQYKAGLIKKDNNTIVISDKALNEFVSYLIKEGHLTILCGDKDCISILPVSDTFGYLSQTKPTPKLSVNSHFFTMDIFDHDSPYDTFGVSYGLALKNGSLTQPPLFYREALLVDKSGKSYVRKISVTELSVKINGTTFKDGENSAFYQRPVDRVTPKTSGTDIVIIGNKVIAYHKGGETIIPSSGFVIQTNENIPFVEAEVIYGGLEDYIFGIQVGSAVVKDFNKICELSSPFYDIEVDPISYPPTLYPLDYDNARAPRMAIGATNDDKPILIWAEGCSKLRYDIGNESAGTSLLELADFGYRQGLKHLVNLDGGGSAEMFIDAKAMMHVSDRHPDNSDSERPVPMGLIIRV</sequence>
<proteinExistence type="predicted"/>
<name>A0A7X2TRJ6_9SPIO</name>
<keyword evidence="3" id="KW-1185">Reference proteome</keyword>
<evidence type="ECO:0000313" key="3">
    <source>
        <dbReference type="Proteomes" id="UP000460549"/>
    </source>
</evidence>
<evidence type="ECO:0000313" key="2">
    <source>
        <dbReference type="EMBL" id="MSU06038.1"/>
    </source>
</evidence>
<dbReference type="InterPro" id="IPR018711">
    <property type="entry name" value="NAGPA"/>
</dbReference>
<gene>
    <name evidence="2" type="ORF">FYJ80_04500</name>
</gene>
<keyword evidence="2" id="KW-0378">Hydrolase</keyword>
<dbReference type="GO" id="GO:0016798">
    <property type="term" value="F:hydrolase activity, acting on glycosyl bonds"/>
    <property type="evidence" value="ECO:0007669"/>
    <property type="project" value="UniProtKB-KW"/>
</dbReference>
<dbReference type="Pfam" id="PF09992">
    <property type="entry name" value="NAGPA"/>
    <property type="match status" value="1"/>
</dbReference>
<dbReference type="Proteomes" id="UP000460549">
    <property type="component" value="Unassembled WGS sequence"/>
</dbReference>
<protein>
    <submittedName>
        <fullName evidence="2">Phosphodiester glycosidase family protein</fullName>
    </submittedName>
</protein>
<feature type="domain" description="Phosphodiester glycosidase" evidence="1">
    <location>
        <begin position="336"/>
        <end position="448"/>
    </location>
</feature>
<accession>A0A7X2TRJ6</accession>
<organism evidence="2 3">
    <name type="scientific">Bullifex porci</name>
    <dbReference type="NCBI Taxonomy" id="2606638"/>
    <lineage>
        <taxon>Bacteria</taxon>
        <taxon>Pseudomonadati</taxon>
        <taxon>Spirochaetota</taxon>
        <taxon>Spirochaetia</taxon>
        <taxon>Spirochaetales</taxon>
        <taxon>Spirochaetaceae</taxon>
        <taxon>Bullifex</taxon>
    </lineage>
</organism>
<reference evidence="2 3" key="1">
    <citation type="submission" date="2019-08" db="EMBL/GenBank/DDBJ databases">
        <title>In-depth cultivation of the pig gut microbiome towards novel bacterial diversity and tailored functional studies.</title>
        <authorList>
            <person name="Wylensek D."/>
            <person name="Hitch T.C.A."/>
            <person name="Clavel T."/>
        </authorList>
    </citation>
    <scope>NUCLEOTIDE SEQUENCE [LARGE SCALE GENOMIC DNA]</scope>
    <source>
        <strain evidence="2 3">NM-380-WT-3C1</strain>
    </source>
</reference>